<proteinExistence type="predicted"/>
<protein>
    <submittedName>
        <fullName evidence="1">Uncharacterized protein</fullName>
    </submittedName>
</protein>
<reference evidence="1" key="1">
    <citation type="submission" date="2014-11" db="EMBL/GenBank/DDBJ databases">
        <authorList>
            <person name="Amaro Gonzalez C."/>
        </authorList>
    </citation>
    <scope>NUCLEOTIDE SEQUENCE</scope>
</reference>
<dbReference type="EMBL" id="GBXM01048412">
    <property type="protein sequence ID" value="JAH60165.1"/>
    <property type="molecule type" value="Transcribed_RNA"/>
</dbReference>
<accession>A0A0E9U4Q6</accession>
<name>A0A0E9U4Q6_ANGAN</name>
<reference evidence="1" key="2">
    <citation type="journal article" date="2015" name="Fish Shellfish Immunol.">
        <title>Early steps in the European eel (Anguilla anguilla)-Vibrio vulnificus interaction in the gills: Role of the RtxA13 toxin.</title>
        <authorList>
            <person name="Callol A."/>
            <person name="Pajuelo D."/>
            <person name="Ebbesson L."/>
            <person name="Teles M."/>
            <person name="MacKenzie S."/>
            <person name="Amaro C."/>
        </authorList>
    </citation>
    <scope>NUCLEOTIDE SEQUENCE</scope>
</reference>
<evidence type="ECO:0000313" key="1">
    <source>
        <dbReference type="EMBL" id="JAH60165.1"/>
    </source>
</evidence>
<sequence>MAPPTRSCT</sequence>
<organism evidence="1">
    <name type="scientific">Anguilla anguilla</name>
    <name type="common">European freshwater eel</name>
    <name type="synonym">Muraena anguilla</name>
    <dbReference type="NCBI Taxonomy" id="7936"/>
    <lineage>
        <taxon>Eukaryota</taxon>
        <taxon>Metazoa</taxon>
        <taxon>Chordata</taxon>
        <taxon>Craniata</taxon>
        <taxon>Vertebrata</taxon>
        <taxon>Euteleostomi</taxon>
        <taxon>Actinopterygii</taxon>
        <taxon>Neopterygii</taxon>
        <taxon>Teleostei</taxon>
        <taxon>Anguilliformes</taxon>
        <taxon>Anguillidae</taxon>
        <taxon>Anguilla</taxon>
    </lineage>
</organism>